<protein>
    <submittedName>
        <fullName evidence="1">Uncharacterized protein</fullName>
    </submittedName>
</protein>
<reference evidence="1 2" key="1">
    <citation type="submission" date="2024-11" db="EMBL/GenBank/DDBJ databases">
        <title>A near-complete genome assembly of Cinchona calisaya.</title>
        <authorList>
            <person name="Lian D.C."/>
            <person name="Zhao X.W."/>
            <person name="Wei L."/>
        </authorList>
    </citation>
    <scope>NUCLEOTIDE SEQUENCE [LARGE SCALE GENOMIC DNA]</scope>
    <source>
        <tissue evidence="1">Nenye</tissue>
    </source>
</reference>
<organism evidence="1 2">
    <name type="scientific">Cinchona calisaya</name>
    <dbReference type="NCBI Taxonomy" id="153742"/>
    <lineage>
        <taxon>Eukaryota</taxon>
        <taxon>Viridiplantae</taxon>
        <taxon>Streptophyta</taxon>
        <taxon>Embryophyta</taxon>
        <taxon>Tracheophyta</taxon>
        <taxon>Spermatophyta</taxon>
        <taxon>Magnoliopsida</taxon>
        <taxon>eudicotyledons</taxon>
        <taxon>Gunneridae</taxon>
        <taxon>Pentapetalae</taxon>
        <taxon>asterids</taxon>
        <taxon>lamiids</taxon>
        <taxon>Gentianales</taxon>
        <taxon>Rubiaceae</taxon>
        <taxon>Cinchonoideae</taxon>
        <taxon>Cinchoneae</taxon>
        <taxon>Cinchona</taxon>
    </lineage>
</organism>
<proteinExistence type="predicted"/>
<dbReference type="EMBL" id="JBJUIK010000001">
    <property type="protein sequence ID" value="KAL3537789.1"/>
    <property type="molecule type" value="Genomic_DNA"/>
</dbReference>
<evidence type="ECO:0000313" key="2">
    <source>
        <dbReference type="Proteomes" id="UP001630127"/>
    </source>
</evidence>
<name>A0ABD3B2V5_9GENT</name>
<sequence length="126" mass="14538">MTMVENKVPTSYCNPFASTNSNKNAWDTVSSNCSETRHTTCYWEWVEDVLSTHKKKLLDAKIYDTVHASLFTYDYCYNGLHAFLELRCHMTNTLHSSIGELSISLWNLHKLDDLPVHSTLYDEVVT</sequence>
<evidence type="ECO:0000313" key="1">
    <source>
        <dbReference type="EMBL" id="KAL3537789.1"/>
    </source>
</evidence>
<accession>A0ABD3B2V5</accession>
<comment type="caution">
    <text evidence="1">The sequence shown here is derived from an EMBL/GenBank/DDBJ whole genome shotgun (WGS) entry which is preliminary data.</text>
</comment>
<keyword evidence="2" id="KW-1185">Reference proteome</keyword>
<dbReference type="AlphaFoldDB" id="A0ABD3B2V5"/>
<gene>
    <name evidence="1" type="ORF">ACH5RR_001155</name>
</gene>
<dbReference type="Proteomes" id="UP001630127">
    <property type="component" value="Unassembled WGS sequence"/>
</dbReference>